<protein>
    <submittedName>
        <fullName evidence="2">Uncharacterized protein</fullName>
    </submittedName>
</protein>
<reference evidence="2" key="1">
    <citation type="journal article" date="2015" name="Nature">
        <title>Complex archaea that bridge the gap between prokaryotes and eukaryotes.</title>
        <authorList>
            <person name="Spang A."/>
            <person name="Saw J.H."/>
            <person name="Jorgensen S.L."/>
            <person name="Zaremba-Niedzwiedzka K."/>
            <person name="Martijn J."/>
            <person name="Lind A.E."/>
            <person name="van Eijk R."/>
            <person name="Schleper C."/>
            <person name="Guy L."/>
            <person name="Ettema T.J."/>
        </authorList>
    </citation>
    <scope>NUCLEOTIDE SEQUENCE</scope>
</reference>
<dbReference type="AlphaFoldDB" id="A0A0F9TWS7"/>
<comment type="caution">
    <text evidence="2">The sequence shown here is derived from an EMBL/GenBank/DDBJ whole genome shotgun (WGS) entry which is preliminary data.</text>
</comment>
<keyword evidence="1" id="KW-0472">Membrane</keyword>
<keyword evidence="1" id="KW-0812">Transmembrane</keyword>
<keyword evidence="1" id="KW-1133">Transmembrane helix</keyword>
<evidence type="ECO:0000313" key="2">
    <source>
        <dbReference type="EMBL" id="KKN53601.1"/>
    </source>
</evidence>
<dbReference type="InterPro" id="IPR057116">
    <property type="entry name" value="Pam3_gp32"/>
</dbReference>
<evidence type="ECO:0000256" key="1">
    <source>
        <dbReference type="SAM" id="Phobius"/>
    </source>
</evidence>
<sequence length="107" mass="12052">MPKVYIVNEGSHNYNDAKRFGELVPLSYAGRIGRYSPSVIFLEFADILKDSSKEDFILLSGLALVNAIATGIMSRLHGNVNFLIYHQKTGAYIERNLSFLVLDKKEK</sequence>
<gene>
    <name evidence="2" type="ORF">LCGC14_0600970</name>
</gene>
<name>A0A0F9TWS7_9ZZZZ</name>
<dbReference type="Pfam" id="PF23992">
    <property type="entry name" value="Pam3_gp32"/>
    <property type="match status" value="1"/>
</dbReference>
<organism evidence="2">
    <name type="scientific">marine sediment metagenome</name>
    <dbReference type="NCBI Taxonomy" id="412755"/>
    <lineage>
        <taxon>unclassified sequences</taxon>
        <taxon>metagenomes</taxon>
        <taxon>ecological metagenomes</taxon>
    </lineage>
</organism>
<accession>A0A0F9TWS7</accession>
<proteinExistence type="predicted"/>
<feature type="transmembrane region" description="Helical" evidence="1">
    <location>
        <begin position="56"/>
        <end position="76"/>
    </location>
</feature>
<dbReference type="EMBL" id="LAZR01000964">
    <property type="protein sequence ID" value="KKN53601.1"/>
    <property type="molecule type" value="Genomic_DNA"/>
</dbReference>